<dbReference type="Proteomes" id="UP000565711">
    <property type="component" value="Unassembled WGS sequence"/>
</dbReference>
<comment type="caution">
    <text evidence="1">The sequence shown here is derived from an EMBL/GenBank/DDBJ whole genome shotgun (WGS) entry which is preliminary data.</text>
</comment>
<proteinExistence type="predicted"/>
<organism evidence="1 2">
    <name type="scientific">Nocardia vermiculata</name>
    <dbReference type="NCBI Taxonomy" id="257274"/>
    <lineage>
        <taxon>Bacteria</taxon>
        <taxon>Bacillati</taxon>
        <taxon>Actinomycetota</taxon>
        <taxon>Actinomycetes</taxon>
        <taxon>Mycobacteriales</taxon>
        <taxon>Nocardiaceae</taxon>
        <taxon>Nocardia</taxon>
    </lineage>
</organism>
<gene>
    <name evidence="1" type="ORF">HGA08_30535</name>
</gene>
<keyword evidence="2" id="KW-1185">Reference proteome</keyword>
<sequence length="81" mass="8848">MSDIFPDKFTPLERTVVGEAATLLEMLAHDDVSVGQLYVEYRQAAPSSTYDSFVDALTLLYGAGVLDYQDSIVRLIPCSSA</sequence>
<dbReference type="EMBL" id="JAAXOP010000033">
    <property type="protein sequence ID" value="NKY54521.1"/>
    <property type="molecule type" value="Genomic_DNA"/>
</dbReference>
<dbReference type="InterPro" id="IPR046897">
    <property type="entry name" value="ABC-3C_MC6"/>
</dbReference>
<dbReference type="AlphaFoldDB" id="A0A846Y9U3"/>
<dbReference type="Pfam" id="PF20293">
    <property type="entry name" value="MC6"/>
    <property type="match status" value="1"/>
</dbReference>
<name>A0A846Y9U3_9NOCA</name>
<dbReference type="RefSeq" id="WP_067882247.1">
    <property type="nucleotide sequence ID" value="NZ_JAAXOP010000033.1"/>
</dbReference>
<accession>A0A846Y9U3</accession>
<protein>
    <submittedName>
        <fullName evidence="1">Uncharacterized protein</fullName>
    </submittedName>
</protein>
<evidence type="ECO:0000313" key="2">
    <source>
        <dbReference type="Proteomes" id="UP000565711"/>
    </source>
</evidence>
<evidence type="ECO:0000313" key="1">
    <source>
        <dbReference type="EMBL" id="NKY54521.1"/>
    </source>
</evidence>
<reference evidence="1 2" key="1">
    <citation type="submission" date="2020-04" db="EMBL/GenBank/DDBJ databases">
        <title>MicrobeNet Type strains.</title>
        <authorList>
            <person name="Nicholson A.C."/>
        </authorList>
    </citation>
    <scope>NUCLEOTIDE SEQUENCE [LARGE SCALE GENOMIC DNA]</scope>
    <source>
        <strain evidence="1 2">JCM 12354</strain>
    </source>
</reference>